<gene>
    <name evidence="2" type="ORF">A4R26_22985</name>
</gene>
<proteinExistence type="predicted"/>
<dbReference type="NCBIfam" id="TIGR02622">
    <property type="entry name" value="CDP_4_6_dhtase"/>
    <property type="match status" value="1"/>
</dbReference>
<comment type="caution">
    <text evidence="2">The sequence shown here is derived from an EMBL/GenBank/DDBJ whole genome shotgun (WGS) entry which is preliminary data.</text>
</comment>
<protein>
    <submittedName>
        <fullName evidence="2">CDP-glucose 4,6-dehydratase</fullName>
    </submittedName>
</protein>
<dbReference type="InterPro" id="IPR016040">
    <property type="entry name" value="NAD(P)-bd_dom"/>
</dbReference>
<dbReference type="Proteomes" id="UP000192276">
    <property type="component" value="Unassembled WGS sequence"/>
</dbReference>
<dbReference type="STRING" id="550983.A4R26_22985"/>
<dbReference type="PANTHER" id="PTHR43000">
    <property type="entry name" value="DTDP-D-GLUCOSE 4,6-DEHYDRATASE-RELATED"/>
    <property type="match status" value="1"/>
</dbReference>
<dbReference type="OrthoDB" id="9779041at2"/>
<evidence type="ECO:0000259" key="1">
    <source>
        <dbReference type="Pfam" id="PF16363"/>
    </source>
</evidence>
<dbReference type="AlphaFoldDB" id="A0A1V9FI54"/>
<dbReference type="InterPro" id="IPR036291">
    <property type="entry name" value="NAD(P)-bd_dom_sf"/>
</dbReference>
<keyword evidence="3" id="KW-1185">Reference proteome</keyword>
<evidence type="ECO:0000313" key="3">
    <source>
        <dbReference type="Proteomes" id="UP000192276"/>
    </source>
</evidence>
<sequence>MENLEIGQQLSTYYKNKKVFVTGHTGFKGSWLTATLHSLGAVVKGYALAPDYENGLYDLLQPYKTGESVIADIRDKQKLVAEISAFQPDYLFHLAAQPLVKRSYEIPAETFDVNVTGTANVLEAVKGLPGKCAVIVITTDKVYENKEKDILYNEQDVLGGYDPYSASKACAELVVSAFRNSFFNTAEYDKHLKALASVRAGNVIGGGDYSRDRIVPDIVRALQKQQIIPVRNPHAVRPWQHVLEPIGGYLLLGGLLNGAPLQFSKAYNFGPLPNDHLTVKDLVQKAIGVWGSGSWEDMSQPDQVHEAGLLKLDITRSRTELGWQPQWDAAQAIQQTINWYKQDAGKRAEFTFQQIKAYFAR</sequence>
<feature type="domain" description="NAD(P)-binding" evidence="1">
    <location>
        <begin position="20"/>
        <end position="335"/>
    </location>
</feature>
<organism evidence="2 3">
    <name type="scientific">Niastella populi</name>
    <dbReference type="NCBI Taxonomy" id="550983"/>
    <lineage>
        <taxon>Bacteria</taxon>
        <taxon>Pseudomonadati</taxon>
        <taxon>Bacteroidota</taxon>
        <taxon>Chitinophagia</taxon>
        <taxon>Chitinophagales</taxon>
        <taxon>Chitinophagaceae</taxon>
        <taxon>Niastella</taxon>
    </lineage>
</organism>
<evidence type="ECO:0000313" key="2">
    <source>
        <dbReference type="EMBL" id="OQP58035.1"/>
    </source>
</evidence>
<dbReference type="InterPro" id="IPR013445">
    <property type="entry name" value="CDP_4_6_deHydtase"/>
</dbReference>
<reference evidence="3" key="1">
    <citation type="submission" date="2016-04" db="EMBL/GenBank/DDBJ databases">
        <authorList>
            <person name="Chen L."/>
            <person name="Zhuang W."/>
            <person name="Wang G."/>
        </authorList>
    </citation>
    <scope>NUCLEOTIDE SEQUENCE [LARGE SCALE GENOMIC DNA]</scope>
    <source>
        <strain evidence="3">208</strain>
    </source>
</reference>
<name>A0A1V9FI54_9BACT</name>
<dbReference type="EMBL" id="LWBP01000189">
    <property type="protein sequence ID" value="OQP58035.1"/>
    <property type="molecule type" value="Genomic_DNA"/>
</dbReference>
<dbReference type="SUPFAM" id="SSF51735">
    <property type="entry name" value="NAD(P)-binding Rossmann-fold domains"/>
    <property type="match status" value="1"/>
</dbReference>
<dbReference type="Gene3D" id="3.90.25.10">
    <property type="entry name" value="UDP-galactose 4-epimerase, domain 1"/>
    <property type="match status" value="1"/>
</dbReference>
<dbReference type="Gene3D" id="3.40.50.720">
    <property type="entry name" value="NAD(P)-binding Rossmann-like Domain"/>
    <property type="match status" value="1"/>
</dbReference>
<accession>A0A1V9FI54</accession>
<dbReference type="Pfam" id="PF16363">
    <property type="entry name" value="GDP_Man_Dehyd"/>
    <property type="match status" value="1"/>
</dbReference>